<accession>A0A437LWJ5</accession>
<gene>
    <name evidence="2" type="ORF">EOD43_20515</name>
</gene>
<evidence type="ECO:0000313" key="3">
    <source>
        <dbReference type="Proteomes" id="UP000282971"/>
    </source>
</evidence>
<dbReference type="Gene3D" id="3.30.200.20">
    <property type="entry name" value="Phosphorylase Kinase, domain 1"/>
    <property type="match status" value="1"/>
</dbReference>
<dbReference type="InterPro" id="IPR011009">
    <property type="entry name" value="Kinase-like_dom_sf"/>
</dbReference>
<dbReference type="InterPro" id="IPR002575">
    <property type="entry name" value="Aminoglycoside_PTrfase"/>
</dbReference>
<dbReference type="EMBL" id="SACN01000004">
    <property type="protein sequence ID" value="RVT89764.1"/>
    <property type="molecule type" value="Genomic_DNA"/>
</dbReference>
<dbReference type="PANTHER" id="PTHR21310:SF40">
    <property type="entry name" value="AMINOGLYCOSIDE PHOSPHOTRANSFERASE DOMAIN-CONTAINING PROTEIN-RELATED"/>
    <property type="match status" value="1"/>
</dbReference>
<dbReference type="GO" id="GO:0016740">
    <property type="term" value="F:transferase activity"/>
    <property type="evidence" value="ECO:0007669"/>
    <property type="project" value="UniProtKB-KW"/>
</dbReference>
<dbReference type="Proteomes" id="UP000282971">
    <property type="component" value="Unassembled WGS sequence"/>
</dbReference>
<comment type="caution">
    <text evidence="2">The sequence shown here is derived from an EMBL/GenBank/DDBJ whole genome shotgun (WGS) entry which is preliminary data.</text>
</comment>
<evidence type="ECO:0000313" key="2">
    <source>
        <dbReference type="EMBL" id="RVT89764.1"/>
    </source>
</evidence>
<reference evidence="2 3" key="1">
    <citation type="submission" date="2019-01" db="EMBL/GenBank/DDBJ databases">
        <authorList>
            <person name="Chen W.-M."/>
        </authorList>
    </citation>
    <scope>NUCLEOTIDE SEQUENCE [LARGE SCALE GENOMIC DNA]</scope>
    <source>
        <strain evidence="2 3">CCP-7</strain>
    </source>
</reference>
<dbReference type="PANTHER" id="PTHR21310">
    <property type="entry name" value="AMINOGLYCOSIDE PHOSPHOTRANSFERASE-RELATED-RELATED"/>
    <property type="match status" value="1"/>
</dbReference>
<dbReference type="RefSeq" id="WP_127745929.1">
    <property type="nucleotide sequence ID" value="NZ_SACN01000004.1"/>
</dbReference>
<feature type="domain" description="Aminoglycoside phosphotransferase" evidence="1">
    <location>
        <begin position="77"/>
        <end position="290"/>
    </location>
</feature>
<sequence>MSGQLGTGELVSGGTVAPHLRDLAELEATLERWLAERMPQARDLKITDFTYPKGAGLSHETILFDAAWTEDGVAKSRGMVIRIKPIEHTVYQDDMFVEQYELMRAVHRLGATPVAEPYWIEHDANVVGAPFFVMEKKHGRVPVSFPPYSREGWMTELSTGQREKLWENAIRALAGIQKLPVAEARFLEPTGRFPDGFEQEWDRWDRYFAWAKDGRDFPFLEDIWARLGASRPTARQPGIVWGDSRIGNVMFDADMKVAAVMDWEQPSLGGALHDLGWWTLCARLESTQQGLPRLAGMGTREETIALWGEASGIDTSDIEWYERFAAFKLSCLAIRTAELRGVNRPGMNAIDNPPVRVLAEWYGLESPKP</sequence>
<name>A0A437LWJ5_9SPHN</name>
<dbReference type="Gene3D" id="3.90.1200.10">
    <property type="match status" value="1"/>
</dbReference>
<keyword evidence="3" id="KW-1185">Reference proteome</keyword>
<organism evidence="2 3">
    <name type="scientific">Sphingomonas crocodyli</name>
    <dbReference type="NCBI Taxonomy" id="1979270"/>
    <lineage>
        <taxon>Bacteria</taxon>
        <taxon>Pseudomonadati</taxon>
        <taxon>Pseudomonadota</taxon>
        <taxon>Alphaproteobacteria</taxon>
        <taxon>Sphingomonadales</taxon>
        <taxon>Sphingomonadaceae</taxon>
        <taxon>Sphingomonas</taxon>
    </lineage>
</organism>
<keyword evidence="2" id="KW-0808">Transferase</keyword>
<dbReference type="InterPro" id="IPR041726">
    <property type="entry name" value="ACAD10_11_N"/>
</dbReference>
<evidence type="ECO:0000259" key="1">
    <source>
        <dbReference type="Pfam" id="PF01636"/>
    </source>
</evidence>
<proteinExistence type="predicted"/>
<dbReference type="OrthoDB" id="3806873at2"/>
<protein>
    <submittedName>
        <fullName evidence="2">Phosphotransferase family protein</fullName>
    </submittedName>
</protein>
<dbReference type="SUPFAM" id="SSF56112">
    <property type="entry name" value="Protein kinase-like (PK-like)"/>
    <property type="match status" value="1"/>
</dbReference>
<dbReference type="AlphaFoldDB" id="A0A437LWJ5"/>
<dbReference type="CDD" id="cd05154">
    <property type="entry name" value="ACAD10_11_N-like"/>
    <property type="match status" value="1"/>
</dbReference>
<dbReference type="InterPro" id="IPR051678">
    <property type="entry name" value="AGP_Transferase"/>
</dbReference>
<dbReference type="Pfam" id="PF01636">
    <property type="entry name" value="APH"/>
    <property type="match status" value="1"/>
</dbReference>